<organism evidence="4 5">
    <name type="scientific">Sphingorhabdus arenilitoris</name>
    <dbReference type="NCBI Taxonomy" id="1490041"/>
    <lineage>
        <taxon>Bacteria</taxon>
        <taxon>Pseudomonadati</taxon>
        <taxon>Pseudomonadota</taxon>
        <taxon>Alphaproteobacteria</taxon>
        <taxon>Sphingomonadales</taxon>
        <taxon>Sphingomonadaceae</taxon>
        <taxon>Sphingorhabdus</taxon>
    </lineage>
</organism>
<evidence type="ECO:0000259" key="3">
    <source>
        <dbReference type="Pfam" id="PF02784"/>
    </source>
</evidence>
<dbReference type="Gene3D" id="3.20.20.10">
    <property type="entry name" value="Alanine racemase"/>
    <property type="match status" value="1"/>
</dbReference>
<sequence length="416" mass="43268">MSDDTSMKAKPFGPIPAGYEAQHGQLVIGGLTAEELATKAGDTPVFVYSRAHLTARVAALRAAMPDRLAIHYAMKGNPFPPLLTFMNDLVDGFDLASGGEMALALAAGVAADRMSFAGPGKRDRELEAAITQGVTINLESEGEAARAISIADRLGIRPKLAVRVNPSFDLKGSGMKMGGGAKQFGVDAERVPALVKHIIAAGADWRGFHIYAGSQALNAEAIIEMQAATLALVSELTAIIGTAPPHVNLGGGYGIPYFAGDAPLDICAVGAALGKALDSLPEDMAETEYNIELGRYLVGEAGVYLTRVVDRKVSHGETFLITDGGLHHQLAASGNFGTVIRRNYPIAIASRFDAGAEEVVSVTGCLCTPLDMLGNQVHLPRADVGDLIAIFCAGAYGASASPANFLGQGAAEEILV</sequence>
<gene>
    <name evidence="4" type="ORF">ACFOWX_10095</name>
</gene>
<dbReference type="NCBIfam" id="TIGR03099">
    <property type="entry name" value="dCO2ase_PEP1"/>
    <property type="match status" value="1"/>
</dbReference>
<reference evidence="5" key="1">
    <citation type="journal article" date="2019" name="Int. J. Syst. Evol. Microbiol.">
        <title>The Global Catalogue of Microorganisms (GCM) 10K type strain sequencing project: providing services to taxonomists for standard genome sequencing and annotation.</title>
        <authorList>
            <consortium name="The Broad Institute Genomics Platform"/>
            <consortium name="The Broad Institute Genome Sequencing Center for Infectious Disease"/>
            <person name="Wu L."/>
            <person name="Ma J."/>
        </authorList>
    </citation>
    <scope>NUCLEOTIDE SEQUENCE [LARGE SCALE GENOMIC DNA]</scope>
    <source>
        <strain evidence="5">CECT 8531</strain>
    </source>
</reference>
<feature type="domain" description="Orn/DAP/Arg decarboxylase 2 N-terminal" evidence="3">
    <location>
        <begin position="51"/>
        <end position="298"/>
    </location>
</feature>
<comment type="caution">
    <text evidence="4">The sequence shown here is derived from an EMBL/GenBank/DDBJ whole genome shotgun (WGS) entry which is preliminary data.</text>
</comment>
<dbReference type="PANTHER" id="PTHR43727">
    <property type="entry name" value="DIAMINOPIMELATE DECARBOXYLASE"/>
    <property type="match status" value="1"/>
</dbReference>
<dbReference type="InterPro" id="IPR017530">
    <property type="entry name" value="DCO2ase_PEP1"/>
</dbReference>
<keyword evidence="2" id="KW-0663">Pyridoxal phosphate</keyword>
<dbReference type="InterPro" id="IPR022644">
    <property type="entry name" value="De-COase2_N"/>
</dbReference>
<dbReference type="PRINTS" id="PR01179">
    <property type="entry name" value="ODADCRBXLASE"/>
</dbReference>
<dbReference type="Pfam" id="PF02784">
    <property type="entry name" value="Orn_Arg_deC_N"/>
    <property type="match status" value="1"/>
</dbReference>
<dbReference type="InterPro" id="IPR029066">
    <property type="entry name" value="PLP-binding_barrel"/>
</dbReference>
<dbReference type="SUPFAM" id="SSF51419">
    <property type="entry name" value="PLP-binding barrel"/>
    <property type="match status" value="1"/>
</dbReference>
<evidence type="ECO:0000256" key="2">
    <source>
        <dbReference type="ARBA" id="ARBA00022898"/>
    </source>
</evidence>
<dbReference type="Gene3D" id="2.40.37.10">
    <property type="entry name" value="Lyase, Ornithine Decarboxylase, Chain A, domain 1"/>
    <property type="match status" value="1"/>
</dbReference>
<protein>
    <submittedName>
        <fullName evidence="4">Pyridoxal-dependent decarboxylase, exosortase A system-associated</fullName>
    </submittedName>
</protein>
<dbReference type="Proteomes" id="UP001595887">
    <property type="component" value="Unassembled WGS sequence"/>
</dbReference>
<evidence type="ECO:0000256" key="1">
    <source>
        <dbReference type="ARBA" id="ARBA00001933"/>
    </source>
</evidence>
<dbReference type="InterPro" id="IPR022657">
    <property type="entry name" value="De-COase2_CS"/>
</dbReference>
<dbReference type="EMBL" id="JBHSDH010000013">
    <property type="protein sequence ID" value="MFC4292763.1"/>
    <property type="molecule type" value="Genomic_DNA"/>
</dbReference>
<keyword evidence="5" id="KW-1185">Reference proteome</keyword>
<dbReference type="InterPro" id="IPR000183">
    <property type="entry name" value="Orn/DAP/Arg_de-COase"/>
</dbReference>
<proteinExistence type="predicted"/>
<dbReference type="SUPFAM" id="SSF50621">
    <property type="entry name" value="Alanine racemase C-terminal domain-like"/>
    <property type="match status" value="1"/>
</dbReference>
<name>A0ABV8RHN2_9SPHN</name>
<dbReference type="InterPro" id="IPR009006">
    <property type="entry name" value="Ala_racemase/Decarboxylase_C"/>
</dbReference>
<evidence type="ECO:0000313" key="4">
    <source>
        <dbReference type="EMBL" id="MFC4292763.1"/>
    </source>
</evidence>
<evidence type="ECO:0000313" key="5">
    <source>
        <dbReference type="Proteomes" id="UP001595887"/>
    </source>
</evidence>
<accession>A0ABV8RHN2</accession>
<dbReference type="PROSITE" id="PS00879">
    <property type="entry name" value="ODR_DC_2_2"/>
    <property type="match status" value="1"/>
</dbReference>
<dbReference type="PANTHER" id="PTHR43727:SF2">
    <property type="entry name" value="GROUP IV DECARBOXYLASE"/>
    <property type="match status" value="1"/>
</dbReference>
<dbReference type="RefSeq" id="WP_381423720.1">
    <property type="nucleotide sequence ID" value="NZ_JBHSDH010000013.1"/>
</dbReference>
<comment type="cofactor">
    <cofactor evidence="1">
        <name>pyridoxal 5'-phosphate</name>
        <dbReference type="ChEBI" id="CHEBI:597326"/>
    </cofactor>
</comment>